<feature type="region of interest" description="Disordered" evidence="5">
    <location>
        <begin position="337"/>
        <end position="430"/>
    </location>
</feature>
<name>A0ABU0P6L8_9MICO</name>
<evidence type="ECO:0000259" key="6">
    <source>
        <dbReference type="PROSITE" id="PS50893"/>
    </source>
</evidence>
<evidence type="ECO:0000313" key="7">
    <source>
        <dbReference type="EMBL" id="MDQ0642973.1"/>
    </source>
</evidence>
<keyword evidence="2" id="KW-0813">Transport</keyword>
<evidence type="ECO:0000256" key="1">
    <source>
        <dbReference type="ARBA" id="ARBA00005417"/>
    </source>
</evidence>
<keyword evidence="4 7" id="KW-0067">ATP-binding</keyword>
<organism evidence="7 8">
    <name type="scientific">Microbacterium murale</name>
    <dbReference type="NCBI Taxonomy" id="1081040"/>
    <lineage>
        <taxon>Bacteria</taxon>
        <taxon>Bacillati</taxon>
        <taxon>Actinomycetota</taxon>
        <taxon>Actinomycetes</taxon>
        <taxon>Micrococcales</taxon>
        <taxon>Microbacteriaceae</taxon>
        <taxon>Microbacterium</taxon>
    </lineage>
</organism>
<dbReference type="Pfam" id="PF00005">
    <property type="entry name" value="ABC_tran"/>
    <property type="match status" value="1"/>
</dbReference>
<gene>
    <name evidence="7" type="ORF">QFZ46_001133</name>
</gene>
<feature type="region of interest" description="Disordered" evidence="5">
    <location>
        <begin position="446"/>
        <end position="585"/>
    </location>
</feature>
<dbReference type="EMBL" id="JAUSXK010000001">
    <property type="protein sequence ID" value="MDQ0642973.1"/>
    <property type="molecule type" value="Genomic_DNA"/>
</dbReference>
<dbReference type="PANTHER" id="PTHR43335:SF4">
    <property type="entry name" value="ABC TRANSPORTER, ATP-BINDING PROTEIN"/>
    <property type="match status" value="1"/>
</dbReference>
<keyword evidence="8" id="KW-1185">Reference proteome</keyword>
<comment type="similarity">
    <text evidence="1">Belongs to the ABC transporter superfamily.</text>
</comment>
<evidence type="ECO:0000256" key="2">
    <source>
        <dbReference type="ARBA" id="ARBA00022448"/>
    </source>
</evidence>
<protein>
    <submittedName>
        <fullName evidence="7">ABC-2 type transport system ATP-binding protein</fullName>
    </submittedName>
</protein>
<feature type="compositionally biased region" description="Acidic residues" evidence="5">
    <location>
        <begin position="470"/>
        <end position="486"/>
    </location>
</feature>
<dbReference type="SMART" id="SM00382">
    <property type="entry name" value="AAA"/>
    <property type="match status" value="1"/>
</dbReference>
<dbReference type="RefSeq" id="WP_307359258.1">
    <property type="nucleotide sequence ID" value="NZ_JAUSXK010000001.1"/>
</dbReference>
<dbReference type="Gene3D" id="3.40.50.300">
    <property type="entry name" value="P-loop containing nucleotide triphosphate hydrolases"/>
    <property type="match status" value="1"/>
</dbReference>
<dbReference type="InterPro" id="IPR027417">
    <property type="entry name" value="P-loop_NTPase"/>
</dbReference>
<feature type="domain" description="ABC transporter" evidence="6">
    <location>
        <begin position="7"/>
        <end position="232"/>
    </location>
</feature>
<dbReference type="GO" id="GO:0005524">
    <property type="term" value="F:ATP binding"/>
    <property type="evidence" value="ECO:0007669"/>
    <property type="project" value="UniProtKB-KW"/>
</dbReference>
<proteinExistence type="inferred from homology"/>
<dbReference type="InterPro" id="IPR003439">
    <property type="entry name" value="ABC_transporter-like_ATP-bd"/>
</dbReference>
<dbReference type="PANTHER" id="PTHR43335">
    <property type="entry name" value="ABC TRANSPORTER, ATP-BINDING PROTEIN"/>
    <property type="match status" value="1"/>
</dbReference>
<comment type="caution">
    <text evidence="7">The sequence shown here is derived from an EMBL/GenBank/DDBJ whole genome shotgun (WGS) entry which is preliminary data.</text>
</comment>
<dbReference type="PROSITE" id="PS50893">
    <property type="entry name" value="ABC_TRANSPORTER_2"/>
    <property type="match status" value="1"/>
</dbReference>
<dbReference type="InterPro" id="IPR003593">
    <property type="entry name" value="AAA+_ATPase"/>
</dbReference>
<feature type="compositionally biased region" description="Acidic residues" evidence="5">
    <location>
        <begin position="360"/>
        <end position="377"/>
    </location>
</feature>
<keyword evidence="3" id="KW-0547">Nucleotide-binding</keyword>
<feature type="compositionally biased region" description="Acidic residues" evidence="5">
    <location>
        <begin position="540"/>
        <end position="577"/>
    </location>
</feature>
<dbReference type="SUPFAM" id="SSF52540">
    <property type="entry name" value="P-loop containing nucleoside triphosphate hydrolases"/>
    <property type="match status" value="1"/>
</dbReference>
<evidence type="ECO:0000256" key="4">
    <source>
        <dbReference type="ARBA" id="ARBA00022840"/>
    </source>
</evidence>
<evidence type="ECO:0000256" key="5">
    <source>
        <dbReference type="SAM" id="MobiDB-lite"/>
    </source>
</evidence>
<feature type="compositionally biased region" description="Low complexity" evidence="5">
    <location>
        <begin position="378"/>
        <end position="402"/>
    </location>
</feature>
<accession>A0ABU0P6L8</accession>
<feature type="compositionally biased region" description="Acidic residues" evidence="5">
    <location>
        <begin position="523"/>
        <end position="532"/>
    </location>
</feature>
<evidence type="ECO:0000256" key="3">
    <source>
        <dbReference type="ARBA" id="ARBA00022741"/>
    </source>
</evidence>
<reference evidence="7 8" key="1">
    <citation type="submission" date="2023-07" db="EMBL/GenBank/DDBJ databases">
        <title>Comparative genomics of wheat-associated soil bacteria to identify genetic determinants of phenazine resistance.</title>
        <authorList>
            <person name="Mouncey N."/>
        </authorList>
    </citation>
    <scope>NUCLEOTIDE SEQUENCE [LARGE SCALE GENOMIC DNA]</scope>
    <source>
        <strain evidence="7 8">W2I7</strain>
    </source>
</reference>
<sequence>MPDGQLIEFDHVTKRFGAVAAVSDFSARVNPGVVTGFLGPNGAGKTTTLRMLVGLERPTIGTTKIGGKRFSELRDPARVIGAMLENPGFRARRTVERHLIAAAKANSIPLSRVGELISFVGLGDDVETRIAALSLGMRQRLSAATALLGDPGVLVLDEPANGLDPEGIRWMRTLIRGLADEGRTVLVSSHVLSEVEQTADAILVIASGKLKFAGTMEDLADPTAGPVVVDAADRSALSKALRGAGFEFEVLRSGLTVRGSDAATIGAVTAGAGVALTTLQQRGPTLEDVFLDLVNDRHVRPAKSVAGAAPAAVAPASASDADEPATHADDATAALFGTVEASERDEDSIAETVDRPTEPEGSEGSEDQPADEAEDDAGSSPADAADSDDANSAQDGTAAEPADTAEDASGAGDTADVDTAPREDARPLPGIAGLAAVASLFNTPATASAADDDADDAEGHVDAEQPSTDAIDDADADAADADSDDSDVTRVIEVIPAADAEPSASDVVADVPLAESESAGTLDETDPTDEFFDAFTGDPSSEDDDEQEPSSDEESEDDDLENAGSEGDDADGDEHDGDEPPHEQR</sequence>
<dbReference type="Proteomes" id="UP001239085">
    <property type="component" value="Unassembled WGS sequence"/>
</dbReference>
<evidence type="ECO:0000313" key="8">
    <source>
        <dbReference type="Proteomes" id="UP001239085"/>
    </source>
</evidence>